<dbReference type="PANTHER" id="PTHR47466:SF1">
    <property type="entry name" value="METALLOPROTEASE MEP1 (AFU_ORTHOLOGUE AFUA_1G07730)-RELATED"/>
    <property type="match status" value="1"/>
</dbReference>
<dbReference type="PANTHER" id="PTHR47466">
    <property type="match status" value="1"/>
</dbReference>
<dbReference type="SUPFAM" id="SSF55486">
    <property type="entry name" value="Metalloproteases ('zincins'), catalytic domain"/>
    <property type="match status" value="1"/>
</dbReference>
<protein>
    <recommendedName>
        <fullName evidence="5">Peptidase M43 pregnancy-associated plasma-A domain-containing protein</fullName>
    </recommendedName>
</protein>
<evidence type="ECO:0000256" key="1">
    <source>
        <dbReference type="ARBA" id="ARBA00008721"/>
    </source>
</evidence>
<keyword evidence="2" id="KW-0732">Signal</keyword>
<dbReference type="OrthoDB" id="4907456at2759"/>
<evidence type="ECO:0000313" key="3">
    <source>
        <dbReference type="EMBL" id="KJZ74721.1"/>
    </source>
</evidence>
<feature type="chain" id="PRO_5002526273" description="Peptidase M43 pregnancy-associated plasma-A domain-containing protein" evidence="2">
    <location>
        <begin position="23"/>
        <end position="264"/>
    </location>
</feature>
<organism evidence="3 4">
    <name type="scientific">Hirsutella minnesotensis 3608</name>
    <dbReference type="NCBI Taxonomy" id="1043627"/>
    <lineage>
        <taxon>Eukaryota</taxon>
        <taxon>Fungi</taxon>
        <taxon>Dikarya</taxon>
        <taxon>Ascomycota</taxon>
        <taxon>Pezizomycotina</taxon>
        <taxon>Sordariomycetes</taxon>
        <taxon>Hypocreomycetidae</taxon>
        <taxon>Hypocreales</taxon>
        <taxon>Ophiocordycipitaceae</taxon>
        <taxon>Hirsutella</taxon>
    </lineage>
</organism>
<evidence type="ECO:0000313" key="4">
    <source>
        <dbReference type="Proteomes" id="UP000054481"/>
    </source>
</evidence>
<accession>A0A0F7ZJV8</accession>
<comment type="similarity">
    <text evidence="1">Belongs to the peptidase M43B family.</text>
</comment>
<dbReference type="GO" id="GO:0008237">
    <property type="term" value="F:metallopeptidase activity"/>
    <property type="evidence" value="ECO:0007669"/>
    <property type="project" value="InterPro"/>
</dbReference>
<dbReference type="InterPro" id="IPR024079">
    <property type="entry name" value="MetalloPept_cat_dom_sf"/>
</dbReference>
<dbReference type="AlphaFoldDB" id="A0A0F7ZJV8"/>
<name>A0A0F7ZJV8_9HYPO</name>
<evidence type="ECO:0000256" key="2">
    <source>
        <dbReference type="SAM" id="SignalP"/>
    </source>
</evidence>
<dbReference type="Gene3D" id="3.40.390.10">
    <property type="entry name" value="Collagenase (Catalytic Domain)"/>
    <property type="match status" value="1"/>
</dbReference>
<proteinExistence type="inferred from homology"/>
<dbReference type="Proteomes" id="UP000054481">
    <property type="component" value="Unassembled WGS sequence"/>
</dbReference>
<gene>
    <name evidence="3" type="ORF">HIM_05838</name>
</gene>
<dbReference type="EMBL" id="KQ030523">
    <property type="protein sequence ID" value="KJZ74721.1"/>
    <property type="molecule type" value="Genomic_DNA"/>
</dbReference>
<reference evidence="3 4" key="1">
    <citation type="journal article" date="2014" name="Genome Biol. Evol.">
        <title>Comparative genomics and transcriptomics analyses reveal divergent lifestyle features of nematode endoparasitic fungus Hirsutella minnesotensis.</title>
        <authorList>
            <person name="Lai Y."/>
            <person name="Liu K."/>
            <person name="Zhang X."/>
            <person name="Zhang X."/>
            <person name="Li K."/>
            <person name="Wang N."/>
            <person name="Shu C."/>
            <person name="Wu Y."/>
            <person name="Wang C."/>
            <person name="Bushley K.E."/>
            <person name="Xiang M."/>
            <person name="Liu X."/>
        </authorList>
    </citation>
    <scope>NUCLEOTIDE SEQUENCE [LARGE SCALE GENOMIC DNA]</scope>
    <source>
        <strain evidence="3 4">3608</strain>
    </source>
</reference>
<keyword evidence="4" id="KW-1185">Reference proteome</keyword>
<feature type="signal peptide" evidence="2">
    <location>
        <begin position="1"/>
        <end position="22"/>
    </location>
</feature>
<sequence length="264" mass="29225">MLHVKLLPLLALTATALSVGHGEAPENDAETPFCGMNSLDNDIGGQQASPDFQAFVPHDDEHDHATPAALSSNDIVADDGAPIQVTTSIVVVARRDDIEKGHIETKNIDKQLHLLNEAFEPANISFVPMQTQYYTQPSWFDEPDRSVDQKKRMLRAMVRRGDYKTLNIIYIPEFAPNSSVVGDCYYPQPLDRDFGLYYYDSCMLRTDLAPNVDARREMSGAATIHEVGHWFNLPHFGSSGCAAGSQGQCPGSDALNNYMFPFKT</sequence>
<evidence type="ECO:0008006" key="5">
    <source>
        <dbReference type="Google" id="ProtNLM"/>
    </source>
</evidence>